<evidence type="ECO:0000256" key="1">
    <source>
        <dbReference type="ARBA" id="ARBA00012513"/>
    </source>
</evidence>
<sequence length="1356" mass="153927">MDFSETQEQEENHFVQDEDEIDIKCLLKEGKPTEGDIDWIVREINSNPDEKKKLFELLRVNDDDPGYNSGDSIDNAKDFTDGMTIPRHLLKNQTYEELAALLGESPLNRRDLAVKTCCIQKDLLPTYILARGNQAVTAYRGALTSGETLDNRVKVILIGEGQVGKTSVAKALRGEKFEENERSVNGILMSEVIKNATHDKPWGNSATRENARPVSSQTNGINAIEGISLEDEVDGARSNSPEIELVVWELSGQGAYRAIHPMFMTPDAVYVLVFDLSKGLFDQATAKDNENGSATNSENEDSNLDCIMRWMDILNSMRYSAADEILPPVLLVGTHADCVNGNPRSIMDALLDRFRKIELGDQIKGNFVLDNTLNVPGQEDPQVAKLRRRILDEANKLPHAMKKIPLKWFDIERKIQEEAKKGIKYYTTKEVLTKKVCQTQDLNEIDQILLFLCDRRSIIYHENASKQDGLVVLDPQWLVGRLCKLLSLPPEEEDKIEFRNLRKELRETGILHQKLLHRTCTEWEVKDIEEALVSLMKHYNLLFHCPRKEKNPIYLVPCMIKRATGENEVIPSKNGSSTSPPIYLIFGTKFVPIGLFSRLAMLIGAWAAKKSSFEQLQINADTACFILDGVNFLELKCFKSVIQVQVWSEDSTRQYSDPGLYSEIYCCLERSLKAVCATCHWLHSVSWDLSVQCRLCAGMVNLKTRKCIWHDKRNCHHEDCAHYIPLKRHIALFCQQAMKRLPEEKFERWVQASGKNNSQEETGKENIASTNEITVLLLAEEWGSGKGGLSTINRQLAIELARYSNLRIYFYVIKSNEEDKQMAKSSNINIIKAKKRPGYNNGFERLSFPPEELPLIDVVVGHGVKLGKQAQLIKVKHPRCVWVQFEHTAPEELGTYKNYEGKIARGESKHRDEVDLAKRADVVAAIGPKLTEYYKTSLRPDKGGPEKVFEMIPDPSMFHEFRPCKQVKEDRENFNVLIFGRGDSEDFKLKGFDIAARAVAELNDEKYHLYAVGAPHGQQEDVEKKLLQCDISRRQLTVRGFIECRDEVAQLLCEVDLAIMPSRTEGFGLTALEALAAGLPILVGKNSGFAKALQKINESACIVNSEDSKEWANAIRFIKEKPRSERLQEAKRLKERCESEFAWSRRCQALTEKILLLVEKKSHNKDMKGEQRCEVAAVPEGQEEDETQNQSQTTRRPDAVEEQEPTGGDEGYSSSRDRTNSTEFSSGHEETSNSPNAVLNVRRNFHADTEDTRLNEQQNGSQLERDENQETGTSQKKYVFNSRTTAKEKSSESKGLRRRDDERDDVFKYQGPAVLENKELLDTSYISNVNSNSIMLSKVEFYEGLLECASAKRFYS</sequence>
<proteinExistence type="predicted"/>
<keyword evidence="3" id="KW-0677">Repeat</keyword>
<dbReference type="EC" id="2.7.11.1" evidence="1"/>
<evidence type="ECO:0000256" key="3">
    <source>
        <dbReference type="ARBA" id="ARBA00022737"/>
    </source>
</evidence>
<keyword evidence="6" id="KW-0067">ATP-binding</keyword>
<organism evidence="11 12">
    <name type="scientific">Pocillopora damicornis</name>
    <name type="common">Cauliflower coral</name>
    <name type="synonym">Millepora damicornis</name>
    <dbReference type="NCBI Taxonomy" id="46731"/>
    <lineage>
        <taxon>Eukaryota</taxon>
        <taxon>Metazoa</taxon>
        <taxon>Cnidaria</taxon>
        <taxon>Anthozoa</taxon>
        <taxon>Hexacorallia</taxon>
        <taxon>Scleractinia</taxon>
        <taxon>Astrocoeniina</taxon>
        <taxon>Pocilloporidae</taxon>
        <taxon>Pocillopora</taxon>
    </lineage>
</organism>
<dbReference type="InterPro" id="IPR032171">
    <property type="entry name" value="COR-A"/>
</dbReference>
<evidence type="ECO:0000256" key="9">
    <source>
        <dbReference type="SAM" id="MobiDB-lite"/>
    </source>
</evidence>
<reference evidence="11 12" key="1">
    <citation type="journal article" date="2018" name="Sci. Rep.">
        <title>Comparative analysis of the Pocillopora damicornis genome highlights role of immune system in coral evolution.</title>
        <authorList>
            <person name="Cunning R."/>
            <person name="Bay R.A."/>
            <person name="Gillette P."/>
            <person name="Baker A.C."/>
            <person name="Traylor-Knowles N."/>
        </authorList>
    </citation>
    <scope>NUCLEOTIDE SEQUENCE [LARGE SCALE GENOMIC DNA]</scope>
    <source>
        <strain evidence="11">RSMAS</strain>
        <tissue evidence="11">Whole animal</tissue>
    </source>
</reference>
<keyword evidence="4" id="KW-0547">Nucleotide-binding</keyword>
<feature type="region of interest" description="Disordered" evidence="9">
    <location>
        <begin position="1166"/>
        <end position="1304"/>
    </location>
</feature>
<dbReference type="Proteomes" id="UP000275408">
    <property type="component" value="Unassembled WGS sequence"/>
</dbReference>
<feature type="compositionally biased region" description="Polar residues" evidence="9">
    <location>
        <begin position="204"/>
        <end position="217"/>
    </location>
</feature>
<gene>
    <name evidence="11" type="ORF">pdam_00023069</name>
</gene>
<comment type="caution">
    <text evidence="11">The sequence shown here is derived from an EMBL/GenBank/DDBJ whole genome shotgun (WGS) entry which is preliminary data.</text>
</comment>
<feature type="compositionally biased region" description="Polar residues" evidence="9">
    <location>
        <begin position="1270"/>
        <end position="1284"/>
    </location>
</feature>
<keyword evidence="5" id="KW-0418">Kinase</keyword>
<dbReference type="OrthoDB" id="5959220at2759"/>
<keyword evidence="12" id="KW-1185">Reference proteome</keyword>
<dbReference type="InterPro" id="IPR027417">
    <property type="entry name" value="P-loop_NTPase"/>
</dbReference>
<feature type="compositionally biased region" description="Basic and acidic residues" evidence="9">
    <location>
        <begin position="1285"/>
        <end position="1304"/>
    </location>
</feature>
<evidence type="ECO:0000256" key="7">
    <source>
        <dbReference type="ARBA" id="ARBA00047899"/>
    </source>
</evidence>
<dbReference type="PANTHER" id="PTHR12526:SF630">
    <property type="entry name" value="GLYCOSYLTRANSFERASE"/>
    <property type="match status" value="1"/>
</dbReference>
<dbReference type="PROSITE" id="PS51424">
    <property type="entry name" value="ROC"/>
    <property type="match status" value="1"/>
</dbReference>
<evidence type="ECO:0000313" key="12">
    <source>
        <dbReference type="Proteomes" id="UP000275408"/>
    </source>
</evidence>
<evidence type="ECO:0000259" key="10">
    <source>
        <dbReference type="PROSITE" id="PS51424"/>
    </source>
</evidence>
<feature type="region of interest" description="Disordered" evidence="9">
    <location>
        <begin position="198"/>
        <end position="217"/>
    </location>
</feature>
<evidence type="ECO:0000256" key="2">
    <source>
        <dbReference type="ARBA" id="ARBA00022679"/>
    </source>
</evidence>
<evidence type="ECO:0000313" key="11">
    <source>
        <dbReference type="EMBL" id="RMX49943.1"/>
    </source>
</evidence>
<dbReference type="Gene3D" id="3.40.50.2000">
    <property type="entry name" value="Glycogen Phosphorylase B"/>
    <property type="match status" value="1"/>
</dbReference>
<keyword evidence="2" id="KW-0808">Transferase</keyword>
<protein>
    <recommendedName>
        <fullName evidence="1">non-specific serine/threonine protein kinase</fullName>
        <ecNumber evidence="1">2.7.11.1</ecNumber>
    </recommendedName>
</protein>
<dbReference type="CDD" id="cd03801">
    <property type="entry name" value="GT4_PimA-like"/>
    <property type="match status" value="1"/>
</dbReference>
<comment type="catalytic activity">
    <reaction evidence="8">
        <text>L-seryl-[protein] + ATP = O-phospho-L-seryl-[protein] + ADP + H(+)</text>
        <dbReference type="Rhea" id="RHEA:17989"/>
        <dbReference type="Rhea" id="RHEA-COMP:9863"/>
        <dbReference type="Rhea" id="RHEA-COMP:11604"/>
        <dbReference type="ChEBI" id="CHEBI:15378"/>
        <dbReference type="ChEBI" id="CHEBI:29999"/>
        <dbReference type="ChEBI" id="CHEBI:30616"/>
        <dbReference type="ChEBI" id="CHEBI:83421"/>
        <dbReference type="ChEBI" id="CHEBI:456216"/>
        <dbReference type="EC" id="2.7.11.1"/>
    </reaction>
</comment>
<dbReference type="EMBL" id="RCHS01002025">
    <property type="protein sequence ID" value="RMX49943.1"/>
    <property type="molecule type" value="Genomic_DNA"/>
</dbReference>
<dbReference type="InterPro" id="IPR036388">
    <property type="entry name" value="WH-like_DNA-bd_sf"/>
</dbReference>
<evidence type="ECO:0000256" key="5">
    <source>
        <dbReference type="ARBA" id="ARBA00022777"/>
    </source>
</evidence>
<name>A0A3M6U8E5_POCDA</name>
<dbReference type="Gene3D" id="1.10.10.10">
    <property type="entry name" value="Winged helix-like DNA-binding domain superfamily/Winged helix DNA-binding domain"/>
    <property type="match status" value="1"/>
</dbReference>
<accession>A0A3M6U8E5</accession>
<comment type="catalytic activity">
    <reaction evidence="7">
        <text>L-threonyl-[protein] + ATP = O-phospho-L-threonyl-[protein] + ADP + H(+)</text>
        <dbReference type="Rhea" id="RHEA:46608"/>
        <dbReference type="Rhea" id="RHEA-COMP:11060"/>
        <dbReference type="Rhea" id="RHEA-COMP:11605"/>
        <dbReference type="ChEBI" id="CHEBI:15378"/>
        <dbReference type="ChEBI" id="CHEBI:30013"/>
        <dbReference type="ChEBI" id="CHEBI:30616"/>
        <dbReference type="ChEBI" id="CHEBI:61977"/>
        <dbReference type="ChEBI" id="CHEBI:456216"/>
        <dbReference type="EC" id="2.7.11.1"/>
    </reaction>
</comment>
<feature type="compositionally biased region" description="Basic and acidic residues" evidence="9">
    <location>
        <begin position="1245"/>
        <end position="1254"/>
    </location>
</feature>
<evidence type="ECO:0000256" key="6">
    <source>
        <dbReference type="ARBA" id="ARBA00022840"/>
    </source>
</evidence>
<dbReference type="SUPFAM" id="SSF52540">
    <property type="entry name" value="P-loop containing nucleoside triphosphate hydrolases"/>
    <property type="match status" value="1"/>
</dbReference>
<dbReference type="Gene3D" id="3.40.50.300">
    <property type="entry name" value="P-loop containing nucleotide triphosphate hydrolases"/>
    <property type="match status" value="1"/>
</dbReference>
<dbReference type="GO" id="GO:0016301">
    <property type="term" value="F:kinase activity"/>
    <property type="evidence" value="ECO:0007669"/>
    <property type="project" value="UniProtKB-KW"/>
</dbReference>
<dbReference type="STRING" id="46731.A0A3M6U8E5"/>
<dbReference type="Pfam" id="PF20706">
    <property type="entry name" value="GT4-conflict"/>
    <property type="match status" value="1"/>
</dbReference>
<dbReference type="Pfam" id="PF16095">
    <property type="entry name" value="COR-A"/>
    <property type="match status" value="1"/>
</dbReference>
<dbReference type="InterPro" id="IPR020859">
    <property type="entry name" value="ROC"/>
</dbReference>
<dbReference type="PANTHER" id="PTHR12526">
    <property type="entry name" value="GLYCOSYLTRANSFERASE"/>
    <property type="match status" value="1"/>
</dbReference>
<feature type="compositionally biased region" description="Basic and acidic residues" evidence="9">
    <location>
        <begin position="1215"/>
        <end position="1231"/>
    </location>
</feature>
<evidence type="ECO:0000256" key="8">
    <source>
        <dbReference type="ARBA" id="ARBA00048679"/>
    </source>
</evidence>
<evidence type="ECO:0000256" key="4">
    <source>
        <dbReference type="ARBA" id="ARBA00022741"/>
    </source>
</evidence>
<dbReference type="GO" id="GO:0005524">
    <property type="term" value="F:ATP binding"/>
    <property type="evidence" value="ECO:0007669"/>
    <property type="project" value="UniProtKB-KW"/>
</dbReference>
<dbReference type="SUPFAM" id="SSF53756">
    <property type="entry name" value="UDP-Glycosyltransferase/glycogen phosphorylase"/>
    <property type="match status" value="1"/>
</dbReference>
<feature type="domain" description="Roc" evidence="10">
    <location>
        <begin position="146"/>
        <end position="397"/>
    </location>
</feature>